<dbReference type="AlphaFoldDB" id="A0AAV6U8I9"/>
<proteinExistence type="predicted"/>
<gene>
    <name evidence="1" type="ORF">JTE90_013533</name>
</gene>
<reference evidence="1 2" key="1">
    <citation type="journal article" date="2022" name="Nat. Ecol. Evol.">
        <title>A masculinizing supergene underlies an exaggerated male reproductive morph in a spider.</title>
        <authorList>
            <person name="Hendrickx F."/>
            <person name="De Corte Z."/>
            <person name="Sonet G."/>
            <person name="Van Belleghem S.M."/>
            <person name="Kostlbacher S."/>
            <person name="Vangestel C."/>
        </authorList>
    </citation>
    <scope>NUCLEOTIDE SEQUENCE [LARGE SCALE GENOMIC DNA]</scope>
    <source>
        <strain evidence="1">W744_W776</strain>
    </source>
</reference>
<organism evidence="1 2">
    <name type="scientific">Oedothorax gibbosus</name>
    <dbReference type="NCBI Taxonomy" id="931172"/>
    <lineage>
        <taxon>Eukaryota</taxon>
        <taxon>Metazoa</taxon>
        <taxon>Ecdysozoa</taxon>
        <taxon>Arthropoda</taxon>
        <taxon>Chelicerata</taxon>
        <taxon>Arachnida</taxon>
        <taxon>Araneae</taxon>
        <taxon>Araneomorphae</taxon>
        <taxon>Entelegynae</taxon>
        <taxon>Araneoidea</taxon>
        <taxon>Linyphiidae</taxon>
        <taxon>Erigoninae</taxon>
        <taxon>Oedothorax</taxon>
    </lineage>
</organism>
<protein>
    <submittedName>
        <fullName evidence="1">Uncharacterized protein</fullName>
    </submittedName>
</protein>
<comment type="caution">
    <text evidence="1">The sequence shown here is derived from an EMBL/GenBank/DDBJ whole genome shotgun (WGS) entry which is preliminary data.</text>
</comment>
<evidence type="ECO:0000313" key="1">
    <source>
        <dbReference type="EMBL" id="KAG8180280.1"/>
    </source>
</evidence>
<dbReference type="Proteomes" id="UP000827092">
    <property type="component" value="Unassembled WGS sequence"/>
</dbReference>
<evidence type="ECO:0000313" key="2">
    <source>
        <dbReference type="Proteomes" id="UP000827092"/>
    </source>
</evidence>
<accession>A0AAV6U8I9</accession>
<name>A0AAV6U8I9_9ARAC</name>
<dbReference type="EMBL" id="JAFNEN010000570">
    <property type="protein sequence ID" value="KAG8180280.1"/>
    <property type="molecule type" value="Genomic_DNA"/>
</dbReference>
<keyword evidence="2" id="KW-1185">Reference proteome</keyword>
<sequence>MCKFVACSVANTLSIAGLLVCDSAISLALEYFGYIQKETKSLDRKKFETYVQDVTFGWRDLLVAHHLDLGALTADAAEVFYPFFCDDGGQQKFKFDDDKDESPKSK</sequence>